<dbReference type="Proteomes" id="UP001431572">
    <property type="component" value="Plasmid unnamed2"/>
</dbReference>
<reference evidence="2" key="1">
    <citation type="journal article" date="2024" name="Nature">
        <title>Anoxygenic phototroph of the Chloroflexota uses a type I reaction centre.</title>
        <authorList>
            <person name="Tsuji J.M."/>
            <person name="Shaw N.A."/>
            <person name="Nagashima S."/>
            <person name="Venkiteswaran J.J."/>
            <person name="Schiff S.L."/>
            <person name="Watanabe T."/>
            <person name="Fukui M."/>
            <person name="Hanada S."/>
            <person name="Tank M."/>
            <person name="Neufeld J.D."/>
        </authorList>
    </citation>
    <scope>NUCLEOTIDE SEQUENCE</scope>
    <source>
        <strain evidence="2">L227-S17</strain>
    </source>
</reference>
<sequence length="270" mass="29786">MESVIPGTAQGRRGGTGRGENRMSEEREPYIAPKLSLKEGAAASLVRPEAVVGQLLFLENEQAVFGYRNRQGVELWKYLSTETLRQAFSQLPVDTGWLPPGLVRWGILAGQEWAVQFIPPGTHSLILLEGVQAIERRLKVPLPGLVLAGSGTNYYVWATKSRGFDPAGKLYLAPLPNLGGNGLVCYGSNRVPETSTGTIGEAWNMFIQTPFNEHQANNKCRRHPEDVRQLLYRLEGCSKFPVRELIGYSGREGQQVTVAQAVEKLVLKEA</sequence>
<proteinExistence type="predicted"/>
<dbReference type="Pfam" id="PF14460">
    <property type="entry name" value="Prok-E2_D"/>
    <property type="match status" value="1"/>
</dbReference>
<feature type="compositionally biased region" description="Basic and acidic residues" evidence="1">
    <location>
        <begin position="19"/>
        <end position="29"/>
    </location>
</feature>
<accession>A0ABY9BB81</accession>
<feature type="region of interest" description="Disordered" evidence="1">
    <location>
        <begin position="1"/>
        <end position="29"/>
    </location>
</feature>
<evidence type="ECO:0000313" key="2">
    <source>
        <dbReference type="EMBL" id="WJW70342.1"/>
    </source>
</evidence>
<protein>
    <submittedName>
        <fullName evidence="2">Prokaryotic E2 ligase family D protein</fullName>
    </submittedName>
</protein>
<organism evidence="2 3">
    <name type="scientific">Candidatus Chlorohelix allophototropha</name>
    <dbReference type="NCBI Taxonomy" id="3003348"/>
    <lineage>
        <taxon>Bacteria</taxon>
        <taxon>Bacillati</taxon>
        <taxon>Chloroflexota</taxon>
        <taxon>Chloroflexia</taxon>
        <taxon>Candidatus Chloroheliales</taxon>
        <taxon>Candidatus Chloroheliaceae</taxon>
        <taxon>Candidatus Chlorohelix</taxon>
    </lineage>
</organism>
<evidence type="ECO:0000256" key="1">
    <source>
        <dbReference type="SAM" id="MobiDB-lite"/>
    </source>
</evidence>
<name>A0ABY9BB81_9CHLR</name>
<keyword evidence="2" id="KW-0436">Ligase</keyword>
<keyword evidence="3" id="KW-1185">Reference proteome</keyword>
<dbReference type="GO" id="GO:0016874">
    <property type="term" value="F:ligase activity"/>
    <property type="evidence" value="ECO:0007669"/>
    <property type="project" value="UniProtKB-KW"/>
</dbReference>
<dbReference type="InterPro" id="IPR032787">
    <property type="entry name" value="Prok-E2_D"/>
</dbReference>
<keyword evidence="2" id="KW-0614">Plasmid</keyword>
<dbReference type="EMBL" id="CP128402">
    <property type="protein sequence ID" value="WJW70342.1"/>
    <property type="molecule type" value="Genomic_DNA"/>
</dbReference>
<gene>
    <name evidence="2" type="ORF">OZ401_004912</name>
</gene>
<evidence type="ECO:0000313" key="3">
    <source>
        <dbReference type="Proteomes" id="UP001431572"/>
    </source>
</evidence>
<dbReference type="RefSeq" id="WP_341472210.1">
    <property type="nucleotide sequence ID" value="NZ_CP128402.1"/>
</dbReference>
<geneLocation type="plasmid" evidence="2 3">
    <name>unnamed2</name>
</geneLocation>